<dbReference type="KEGG" id="hna:Hneap_1246"/>
<protein>
    <submittedName>
        <fullName evidence="1">Uncharacterized protein</fullName>
    </submittedName>
</protein>
<dbReference type="Proteomes" id="UP000009102">
    <property type="component" value="Chromosome"/>
</dbReference>
<reference evidence="1 2" key="1">
    <citation type="submission" date="2009-10" db="EMBL/GenBank/DDBJ databases">
        <title>Complete sequence of Halothiobacillus neapolitanus c2.</title>
        <authorList>
            <consortium name="US DOE Joint Genome Institute"/>
            <person name="Lucas S."/>
            <person name="Copeland A."/>
            <person name="Lapidus A."/>
            <person name="Glavina del Rio T."/>
            <person name="Tice H."/>
            <person name="Bruce D."/>
            <person name="Goodwin L."/>
            <person name="Pitluck S."/>
            <person name="Davenport K."/>
            <person name="Brettin T."/>
            <person name="Detter J.C."/>
            <person name="Han C."/>
            <person name="Tapia R."/>
            <person name="Larimer F."/>
            <person name="Land M."/>
            <person name="Hauser L."/>
            <person name="Kyrpides N."/>
            <person name="Mikhailova N."/>
            <person name="Kerfeld C."/>
            <person name="Cannon G."/>
            <person name="Heinhort S."/>
        </authorList>
    </citation>
    <scope>NUCLEOTIDE SEQUENCE [LARGE SCALE GENOMIC DNA]</scope>
    <source>
        <strain evidence="2">ATCC 23641 / c2</strain>
    </source>
</reference>
<name>D0L059_HALNC</name>
<proteinExistence type="predicted"/>
<evidence type="ECO:0000313" key="2">
    <source>
        <dbReference type="Proteomes" id="UP000009102"/>
    </source>
</evidence>
<accession>D0L059</accession>
<dbReference type="AlphaFoldDB" id="D0L059"/>
<organism evidence="1 2">
    <name type="scientific">Halothiobacillus neapolitanus (strain ATCC 23641 / DSM 15147 / CIP 104769 / NCIMB 8539 / c2)</name>
    <name type="common">Thiobacillus neapolitanus</name>
    <dbReference type="NCBI Taxonomy" id="555778"/>
    <lineage>
        <taxon>Bacteria</taxon>
        <taxon>Pseudomonadati</taxon>
        <taxon>Pseudomonadota</taxon>
        <taxon>Gammaproteobacteria</taxon>
        <taxon>Chromatiales</taxon>
        <taxon>Halothiobacillaceae</taxon>
        <taxon>Halothiobacillus</taxon>
    </lineage>
</organism>
<evidence type="ECO:0000313" key="1">
    <source>
        <dbReference type="EMBL" id="ACX96082.1"/>
    </source>
</evidence>
<dbReference type="HOGENOM" id="CLU_3310678_0_0_6"/>
<sequence>MGDAFSLRILFGLVQQNLPAQDVLYFCMSNKLCLIICNR</sequence>
<gene>
    <name evidence="1" type="ordered locus">Hneap_1246</name>
</gene>
<keyword evidence="2" id="KW-1185">Reference proteome</keyword>
<dbReference type="EMBL" id="CP001801">
    <property type="protein sequence ID" value="ACX96082.1"/>
    <property type="molecule type" value="Genomic_DNA"/>
</dbReference>